<dbReference type="CDD" id="cd00086">
    <property type="entry name" value="homeodomain"/>
    <property type="match status" value="1"/>
</dbReference>
<accession>A0AAE0MC63</accession>
<comment type="subcellular location">
    <subcellularLocation>
        <location evidence="1 5 6">Nucleus</location>
    </subcellularLocation>
</comment>
<feature type="region of interest" description="Disordered" evidence="7">
    <location>
        <begin position="44"/>
        <end position="224"/>
    </location>
</feature>
<protein>
    <recommendedName>
        <fullName evidence="8">Homeobox domain-containing protein</fullName>
    </recommendedName>
</protein>
<dbReference type="GO" id="GO:0000981">
    <property type="term" value="F:DNA-binding transcription factor activity, RNA polymerase II-specific"/>
    <property type="evidence" value="ECO:0007669"/>
    <property type="project" value="TreeGrafter"/>
</dbReference>
<dbReference type="InterPro" id="IPR001356">
    <property type="entry name" value="HD"/>
</dbReference>
<evidence type="ECO:0000313" key="10">
    <source>
        <dbReference type="Proteomes" id="UP001286456"/>
    </source>
</evidence>
<evidence type="ECO:0000313" key="9">
    <source>
        <dbReference type="EMBL" id="KAK3327181.1"/>
    </source>
</evidence>
<evidence type="ECO:0000256" key="7">
    <source>
        <dbReference type="SAM" id="MobiDB-lite"/>
    </source>
</evidence>
<dbReference type="PANTHER" id="PTHR24208:SF166">
    <property type="entry name" value="LIM HOMEOBOX TRANSCRIPTION FACTOR 1 ALPHA, ISOFORM B"/>
    <property type="match status" value="1"/>
</dbReference>
<feature type="compositionally biased region" description="Low complexity" evidence="7">
    <location>
        <begin position="720"/>
        <end position="737"/>
    </location>
</feature>
<keyword evidence="2 5" id="KW-0238">DNA-binding</keyword>
<evidence type="ECO:0000256" key="5">
    <source>
        <dbReference type="PROSITE-ProRule" id="PRU00108"/>
    </source>
</evidence>
<sequence length="743" mass="79392">MLVSRQGATEQNPWSISKFETAFHKSAESLRMSNFDSVTQSDWQGQYSFLPPGDNNLFSQPYEHVSGSTENGDSHAQPRSVVTPSTTLDIEGSKQEPHSPLGHRLDPLGLRQPKQPSPIPEQPENLGEQYPQKAAGSTHEESLVTTETPGLSLGSNPLSSVSATGQGPEVASIDLGNEVPGPIKEEDEDGLEDEDMVEGDGDGDGEGEAPTQPQTAAERTAQRRKMKRFRLTHQQTRFLMSEFAKQPHPDAAHRERLSREIPGLSPRQVQVWFQNRRAKIKRLTADDRDRMIKMRAVPDDFDNVQALHSPYGAVHGLGTPITSPVDFGDSPYGNHMRPLLVDVRRPDGDDHLSPTGLSPAFGSIGFSHSTSLNTSDILSPMSHSSTDRYGYSNHLSTPLSAGPRTSNPFARQPSLDTGMQMHSQHSRQQMRPLQPLQLRETMSRSRSDTLQSPLRTSMSWKGDAIDYTTYHGGNGSPQMGGRPSIYQQDQMGGSSSAGFSGYDSSNYSGSTVQSPTHLGYSNFQSTNLQANQQQRPRMRAASASLNLGLDLRNHQFRSGGVGSGSMQQQQQQQPTAHSPAPRTGPAPHISSGGSVSSSYTASFPSAPLTAPVDFSLPRTSGFRSAGNDYSMPQMSAPIAPPNDFSQAYQASMGGPSSNSTRTPMRDSFSGHGSGGGGGQGGGVGGSAERGHGSDDYTHEPLGMKRKRSFGSSVGVGVGIGSSSSSSGVGPNSGAGVSAYGNAT</sequence>
<dbReference type="PROSITE" id="PS50071">
    <property type="entry name" value="HOMEOBOX_2"/>
    <property type="match status" value="1"/>
</dbReference>
<feature type="compositionally biased region" description="Gly residues" evidence="7">
    <location>
        <begin position="671"/>
        <end position="687"/>
    </location>
</feature>
<dbReference type="SMART" id="SM00389">
    <property type="entry name" value="HOX"/>
    <property type="match status" value="1"/>
</dbReference>
<dbReference type="Pfam" id="PF00046">
    <property type="entry name" value="Homeodomain"/>
    <property type="match status" value="1"/>
</dbReference>
<feature type="compositionally biased region" description="Basic and acidic residues" evidence="7">
    <location>
        <begin position="688"/>
        <end position="702"/>
    </location>
</feature>
<dbReference type="InterPro" id="IPR009057">
    <property type="entry name" value="Homeodomain-like_sf"/>
</dbReference>
<gene>
    <name evidence="9" type="ORF">B0T19DRAFT_155704</name>
</gene>
<feature type="compositionally biased region" description="Polar residues" evidence="7">
    <location>
        <begin position="643"/>
        <end position="662"/>
    </location>
</feature>
<keyword evidence="4 5" id="KW-0539">Nucleus</keyword>
<keyword evidence="10" id="KW-1185">Reference proteome</keyword>
<feature type="compositionally biased region" description="Polar residues" evidence="7">
    <location>
        <begin position="393"/>
        <end position="417"/>
    </location>
</feature>
<dbReference type="Proteomes" id="UP001286456">
    <property type="component" value="Unassembled WGS sequence"/>
</dbReference>
<name>A0AAE0MC63_9PEZI</name>
<dbReference type="GO" id="GO:0005634">
    <property type="term" value="C:nucleus"/>
    <property type="evidence" value="ECO:0007669"/>
    <property type="project" value="UniProtKB-SubCell"/>
</dbReference>
<dbReference type="GO" id="GO:0000977">
    <property type="term" value="F:RNA polymerase II transcription regulatory region sequence-specific DNA binding"/>
    <property type="evidence" value="ECO:0007669"/>
    <property type="project" value="TreeGrafter"/>
</dbReference>
<feature type="domain" description="Homeobox" evidence="8">
    <location>
        <begin position="222"/>
        <end position="283"/>
    </location>
</feature>
<feature type="compositionally biased region" description="Acidic residues" evidence="7">
    <location>
        <begin position="185"/>
        <end position="207"/>
    </location>
</feature>
<evidence type="ECO:0000259" key="8">
    <source>
        <dbReference type="PROSITE" id="PS50071"/>
    </source>
</evidence>
<dbReference type="SUPFAM" id="SSF46689">
    <property type="entry name" value="Homeodomain-like"/>
    <property type="match status" value="1"/>
</dbReference>
<reference evidence="9" key="1">
    <citation type="journal article" date="2023" name="Mol. Phylogenet. Evol.">
        <title>Genome-scale phylogeny and comparative genomics of the fungal order Sordariales.</title>
        <authorList>
            <person name="Hensen N."/>
            <person name="Bonometti L."/>
            <person name="Westerberg I."/>
            <person name="Brannstrom I.O."/>
            <person name="Guillou S."/>
            <person name="Cros-Aarteil S."/>
            <person name="Calhoun S."/>
            <person name="Haridas S."/>
            <person name="Kuo A."/>
            <person name="Mondo S."/>
            <person name="Pangilinan J."/>
            <person name="Riley R."/>
            <person name="LaButti K."/>
            <person name="Andreopoulos B."/>
            <person name="Lipzen A."/>
            <person name="Chen C."/>
            <person name="Yan M."/>
            <person name="Daum C."/>
            <person name="Ng V."/>
            <person name="Clum A."/>
            <person name="Steindorff A."/>
            <person name="Ohm R.A."/>
            <person name="Martin F."/>
            <person name="Silar P."/>
            <person name="Natvig D.O."/>
            <person name="Lalanne C."/>
            <person name="Gautier V."/>
            <person name="Ament-Velasquez S.L."/>
            <person name="Kruys A."/>
            <person name="Hutchinson M.I."/>
            <person name="Powell A.J."/>
            <person name="Barry K."/>
            <person name="Miller A.N."/>
            <person name="Grigoriev I.V."/>
            <person name="Debuchy R."/>
            <person name="Gladieux P."/>
            <person name="Hiltunen Thoren M."/>
            <person name="Johannesson H."/>
        </authorList>
    </citation>
    <scope>NUCLEOTIDE SEQUENCE</scope>
    <source>
        <strain evidence="9">SMH4131-1</strain>
    </source>
</reference>
<proteinExistence type="predicted"/>
<feature type="region of interest" description="Disordered" evidence="7">
    <location>
        <begin position="471"/>
        <end position="499"/>
    </location>
</feature>
<reference evidence="9" key="2">
    <citation type="submission" date="2023-06" db="EMBL/GenBank/DDBJ databases">
        <authorList>
            <consortium name="Lawrence Berkeley National Laboratory"/>
            <person name="Haridas S."/>
            <person name="Hensen N."/>
            <person name="Bonometti L."/>
            <person name="Westerberg I."/>
            <person name="Brannstrom I.O."/>
            <person name="Guillou S."/>
            <person name="Cros-Aarteil S."/>
            <person name="Calhoun S."/>
            <person name="Kuo A."/>
            <person name="Mondo S."/>
            <person name="Pangilinan J."/>
            <person name="Riley R."/>
            <person name="Labutti K."/>
            <person name="Andreopoulos B."/>
            <person name="Lipzen A."/>
            <person name="Chen C."/>
            <person name="Yanf M."/>
            <person name="Daum C."/>
            <person name="Ng V."/>
            <person name="Clum A."/>
            <person name="Steindorff A."/>
            <person name="Ohm R."/>
            <person name="Martin F."/>
            <person name="Silar P."/>
            <person name="Natvig D."/>
            <person name="Lalanne C."/>
            <person name="Gautier V."/>
            <person name="Ament-Velasquez S.L."/>
            <person name="Kruys A."/>
            <person name="Hutchinson M.I."/>
            <person name="Powell A.J."/>
            <person name="Barry K."/>
            <person name="Miller A.N."/>
            <person name="Grigoriev I.V."/>
            <person name="Debuchy R."/>
            <person name="Gladieux P."/>
            <person name="Thoren M.H."/>
            <person name="Johannesson H."/>
        </authorList>
    </citation>
    <scope>NUCLEOTIDE SEQUENCE</scope>
    <source>
        <strain evidence="9">SMH4131-1</strain>
    </source>
</reference>
<organism evidence="9 10">
    <name type="scientific">Cercophora scortea</name>
    <dbReference type="NCBI Taxonomy" id="314031"/>
    <lineage>
        <taxon>Eukaryota</taxon>
        <taxon>Fungi</taxon>
        <taxon>Dikarya</taxon>
        <taxon>Ascomycota</taxon>
        <taxon>Pezizomycotina</taxon>
        <taxon>Sordariomycetes</taxon>
        <taxon>Sordariomycetidae</taxon>
        <taxon>Sordariales</taxon>
        <taxon>Lasiosphaeriaceae</taxon>
        <taxon>Cercophora</taxon>
    </lineage>
</organism>
<evidence type="ECO:0000256" key="2">
    <source>
        <dbReference type="ARBA" id="ARBA00023125"/>
    </source>
</evidence>
<feature type="region of interest" description="Disordered" evidence="7">
    <location>
        <begin position="378"/>
        <end position="435"/>
    </location>
</feature>
<evidence type="ECO:0000256" key="3">
    <source>
        <dbReference type="ARBA" id="ARBA00023155"/>
    </source>
</evidence>
<dbReference type="Gene3D" id="1.10.10.60">
    <property type="entry name" value="Homeodomain-like"/>
    <property type="match status" value="1"/>
</dbReference>
<feature type="DNA-binding region" description="Homeobox" evidence="5">
    <location>
        <begin position="224"/>
        <end position="284"/>
    </location>
</feature>
<dbReference type="AlphaFoldDB" id="A0AAE0MC63"/>
<comment type="caution">
    <text evidence="9">The sequence shown here is derived from an EMBL/GenBank/DDBJ whole genome shotgun (WGS) entry which is preliminary data.</text>
</comment>
<keyword evidence="3 5" id="KW-0371">Homeobox</keyword>
<evidence type="ECO:0000256" key="6">
    <source>
        <dbReference type="RuleBase" id="RU000682"/>
    </source>
</evidence>
<dbReference type="InterPro" id="IPR050453">
    <property type="entry name" value="LIM_Homeobox_TF"/>
</dbReference>
<evidence type="ECO:0000256" key="1">
    <source>
        <dbReference type="ARBA" id="ARBA00004123"/>
    </source>
</evidence>
<feature type="compositionally biased region" description="Low complexity" evidence="7">
    <location>
        <begin position="419"/>
        <end position="435"/>
    </location>
</feature>
<dbReference type="EMBL" id="JAUEPO010000003">
    <property type="protein sequence ID" value="KAK3327181.1"/>
    <property type="molecule type" value="Genomic_DNA"/>
</dbReference>
<dbReference type="PANTHER" id="PTHR24208">
    <property type="entry name" value="LIM/HOMEOBOX PROTEIN LHX"/>
    <property type="match status" value="1"/>
</dbReference>
<feature type="region of interest" description="Disordered" evidence="7">
    <location>
        <begin position="625"/>
        <end position="743"/>
    </location>
</feature>
<feature type="region of interest" description="Disordered" evidence="7">
    <location>
        <begin position="554"/>
        <end position="603"/>
    </location>
</feature>
<feature type="compositionally biased region" description="Low complexity" evidence="7">
    <location>
        <begin position="149"/>
        <end position="162"/>
    </location>
</feature>
<evidence type="ECO:0000256" key="4">
    <source>
        <dbReference type="ARBA" id="ARBA00023242"/>
    </source>
</evidence>